<protein>
    <submittedName>
        <fullName evidence="2">DUF1917 domain-containing protein</fullName>
    </submittedName>
</protein>
<accession>A0ABY3BVB0</accession>
<evidence type="ECO:0000313" key="3">
    <source>
        <dbReference type="Proteomes" id="UP000319481"/>
    </source>
</evidence>
<proteinExistence type="inferred from homology"/>
<dbReference type="InterPro" id="IPR015034">
    <property type="entry name" value="Bles03"/>
</dbReference>
<dbReference type="PANTHER" id="PTHR31977">
    <property type="entry name" value="UPF0696 PROTEIN C11ORF68"/>
    <property type="match status" value="1"/>
</dbReference>
<dbReference type="Gene3D" id="3.30.760.10">
    <property type="entry name" value="RNA Cap, Translation Initiation Factor Eif4e"/>
    <property type="match status" value="1"/>
</dbReference>
<dbReference type="PANTHER" id="PTHR31977:SF1">
    <property type="entry name" value="UPF0696 PROTEIN C11ORF68"/>
    <property type="match status" value="1"/>
</dbReference>
<dbReference type="Proteomes" id="UP000319481">
    <property type="component" value="Unassembled WGS sequence"/>
</dbReference>
<evidence type="ECO:0000313" key="2">
    <source>
        <dbReference type="EMBL" id="TRA96871.1"/>
    </source>
</evidence>
<sequence length="130" mass="14547">MRLWHPTLSKTGFHSSIRDSDEASTGKWIVTIKLPDVGKVWEEIEDAAVDGRLTAVKKSTLQIRQKIGHDLVCVYCAASDEETVAECLGVLRDIGVDGDLFYKSDRATDENRDDHLYRSSDFELGMKLGC</sequence>
<comment type="caution">
    <text evidence="2">The sequence shown here is derived from an EMBL/GenBank/DDBJ whole genome shotgun (WGS) entry which is preliminary data.</text>
</comment>
<dbReference type="InterPro" id="IPR023398">
    <property type="entry name" value="TIF_eIF4e-like"/>
</dbReference>
<evidence type="ECO:0000256" key="1">
    <source>
        <dbReference type="ARBA" id="ARBA00010568"/>
    </source>
</evidence>
<dbReference type="EMBL" id="SGNZ01000001">
    <property type="protein sequence ID" value="TRA96871.1"/>
    <property type="molecule type" value="Genomic_DNA"/>
</dbReference>
<name>A0ABY3BVB0_9HYPH</name>
<organism evidence="2 3">
    <name type="scientific">Agrobacterium salinitolerans</name>
    <dbReference type="NCBI Taxonomy" id="1183413"/>
    <lineage>
        <taxon>Bacteria</taxon>
        <taxon>Pseudomonadati</taxon>
        <taxon>Pseudomonadota</taxon>
        <taxon>Alphaproteobacteria</taxon>
        <taxon>Hyphomicrobiales</taxon>
        <taxon>Rhizobiaceae</taxon>
        <taxon>Rhizobium/Agrobacterium group</taxon>
        <taxon>Agrobacterium</taxon>
    </lineage>
</organism>
<comment type="similarity">
    <text evidence="1">Belongs to the UPF0696 family.</text>
</comment>
<dbReference type="Pfam" id="PF08939">
    <property type="entry name" value="Bles03"/>
    <property type="match status" value="1"/>
</dbReference>
<keyword evidence="3" id="KW-1185">Reference proteome</keyword>
<gene>
    <name evidence="2" type="ORF">EXN23_01130</name>
</gene>
<reference evidence="2 3" key="1">
    <citation type="journal article" date="2019" name="Appl. Microbiol. Biotechnol.">
        <title>Differential efficiency of wild type rhizogenic strains for rol gene transformation of plants.</title>
        <authorList>
            <person name="Desmet S."/>
            <person name="De Keyser E."/>
            <person name="Van Vaerenbergh J."/>
            <person name="Baeyen S."/>
            <person name="Van Huylenbroeck J."/>
            <person name="Geelen D."/>
            <person name="Dhooghe E."/>
        </authorList>
    </citation>
    <scope>NUCLEOTIDE SEQUENCE [LARGE SCALE GENOMIC DNA]</scope>
    <source>
        <strain evidence="2 3">GBBC3283</strain>
    </source>
</reference>
<dbReference type="SUPFAM" id="SSF55418">
    <property type="entry name" value="eIF4e-like"/>
    <property type="match status" value="1"/>
</dbReference>